<sequence length="367" mass="39104">MTSVENNPKTDILISGTGAFSGRIALDLAATSDEALHVVIAGRNRDRLSWLKTACNARASMFSKPITFDTYEIDLVKAGATDQLIADTKPTIAVQGASIQTSSVISDTGNQWTALVAEGGLSATAVFQALISSRMARSISKLAPETALINCGFPDVVNGMITAMGYKVLSGTGNVAILSNVFAGAKGITDQKRVQVIAHYQNLAAWRKPASERAGMRACRVFIDGKEIAEVFKEFEDVKLTTEPAIEISGASGVSLIAAYAANKSWTGHVPGPNGLPGGYPVKLENRALHLNLPESVSEQEAIDWNSSFEEEKGLIIKGGRAEYTGALKAALARHGFRHANGFDIADLEDVCADMLKLRDTLSLQSY</sequence>
<dbReference type="KEGG" id="och:CES85_4650"/>
<dbReference type="AlphaFoldDB" id="A0A248UAP9"/>
<name>A0A248UAP9_9HYPH</name>
<accession>A0A248UAP9</accession>
<evidence type="ECO:0008006" key="3">
    <source>
        <dbReference type="Google" id="ProtNLM"/>
    </source>
</evidence>
<dbReference type="OrthoDB" id="9033521at2"/>
<dbReference type="EMBL" id="CP022603">
    <property type="protein sequence ID" value="ASV83867.1"/>
    <property type="molecule type" value="Genomic_DNA"/>
</dbReference>
<evidence type="ECO:0000313" key="1">
    <source>
        <dbReference type="EMBL" id="ASV83867.1"/>
    </source>
</evidence>
<reference evidence="1 2" key="1">
    <citation type="submission" date="2017-07" db="EMBL/GenBank/DDBJ databases">
        <title>Phylogenetic study on the rhizospheric bacterium Ochrobactrum sp. A44.</title>
        <authorList>
            <person name="Krzyzanowska D.M."/>
            <person name="Ossowicki A."/>
            <person name="Rajewska M."/>
            <person name="Maciag T."/>
            <person name="Kaczynski Z."/>
            <person name="Czerwicka M."/>
            <person name="Jafra S."/>
        </authorList>
    </citation>
    <scope>NUCLEOTIDE SEQUENCE [LARGE SCALE GENOMIC DNA]</scope>
    <source>
        <strain evidence="1 2">A44</strain>
    </source>
</reference>
<gene>
    <name evidence="1" type="ORF">CES85_4650</name>
</gene>
<protein>
    <recommendedName>
        <fullName evidence="3">Saccharopine dehydrogenase NADP binding domain-containing protein</fullName>
    </recommendedName>
</protein>
<dbReference type="Gene3D" id="3.40.50.720">
    <property type="entry name" value="NAD(P)-binding Rossmann-like Domain"/>
    <property type="match status" value="1"/>
</dbReference>
<organism evidence="1 2">
    <name type="scientific">Ochrobactrum quorumnocens</name>
    <dbReference type="NCBI Taxonomy" id="271865"/>
    <lineage>
        <taxon>Bacteria</taxon>
        <taxon>Pseudomonadati</taxon>
        <taxon>Pseudomonadota</taxon>
        <taxon>Alphaproteobacteria</taxon>
        <taxon>Hyphomicrobiales</taxon>
        <taxon>Brucellaceae</taxon>
        <taxon>Brucella/Ochrobactrum group</taxon>
        <taxon>Ochrobactrum</taxon>
    </lineage>
</organism>
<evidence type="ECO:0000313" key="2">
    <source>
        <dbReference type="Proteomes" id="UP000215256"/>
    </source>
</evidence>
<dbReference type="RefSeq" id="WP_095444750.1">
    <property type="nucleotide sequence ID" value="NZ_CP022603.1"/>
</dbReference>
<proteinExistence type="predicted"/>
<dbReference type="Proteomes" id="UP000215256">
    <property type="component" value="Chromosome 2"/>
</dbReference>